<evidence type="ECO:0000256" key="9">
    <source>
        <dbReference type="ARBA" id="ARBA00035011"/>
    </source>
</evidence>
<reference evidence="12" key="3">
    <citation type="submission" date="2018-07" db="EMBL/GenBank/DDBJ databases">
        <title>WGS assembly of Glycine max.</title>
        <authorList>
            <person name="Schmutz J."/>
            <person name="Cannon S."/>
            <person name="Schlueter J."/>
            <person name="Ma J."/>
            <person name="Mitros T."/>
            <person name="Nelson W."/>
            <person name="Hyten D."/>
            <person name="Song Q."/>
            <person name="Thelen J."/>
            <person name="Cheng J."/>
            <person name="Xu D."/>
            <person name="Hellsten U."/>
            <person name="May G."/>
            <person name="Yu Y."/>
            <person name="Sakurai T."/>
            <person name="Umezawa T."/>
            <person name="Bhattacharyya M."/>
            <person name="Sandhu D."/>
            <person name="Valliyodan B."/>
            <person name="Lindquist E."/>
            <person name="Peto M."/>
            <person name="Grant D."/>
            <person name="Shu S."/>
            <person name="Goodstein D."/>
            <person name="Barry K."/>
            <person name="Futrell-Griggs M."/>
            <person name="Abernathy B."/>
            <person name="Du J."/>
            <person name="Tian Z."/>
            <person name="Zhu L."/>
            <person name="Gill N."/>
            <person name="Joshi T."/>
            <person name="Libault M."/>
            <person name="Sethuraman A."/>
            <person name="Zhang X."/>
            <person name="Shinozaki K."/>
            <person name="Nguyen H."/>
            <person name="Wing R."/>
            <person name="Cregan P."/>
            <person name="Specht J."/>
            <person name="Grimwood J."/>
            <person name="Rokhsar D."/>
            <person name="Stacey G."/>
            <person name="Shoemaker R."/>
            <person name="Jackson S."/>
        </authorList>
    </citation>
    <scope>NUCLEOTIDE SEQUENCE</scope>
    <source>
        <tissue evidence="12">Callus</tissue>
    </source>
</reference>
<evidence type="ECO:0000256" key="5">
    <source>
        <dbReference type="ARBA" id="ARBA00023136"/>
    </source>
</evidence>
<dbReference type="RefSeq" id="XP_003555009.1">
    <property type="nucleotide sequence ID" value="XM_003554961.4"/>
</dbReference>
<dbReference type="Proteomes" id="UP000008827">
    <property type="component" value="Chromosome 19"/>
</dbReference>
<dbReference type="FunFam" id="2.60.40.420:FF:000010">
    <property type="entry name" value="Early nodulin-like protein 1"/>
    <property type="match status" value="1"/>
</dbReference>
<dbReference type="Gramene" id="KRG93984">
    <property type="protein sequence ID" value="KRG93984"/>
    <property type="gene ID" value="GLYMA_19G054600"/>
</dbReference>
<dbReference type="InterPro" id="IPR041846">
    <property type="entry name" value="ENL_dom"/>
</dbReference>
<dbReference type="PANTHER" id="PTHR33021:SF49">
    <property type="entry name" value="EARLY NODULIN-LIKE PROTEIN 21"/>
    <property type="match status" value="1"/>
</dbReference>
<dbReference type="EnsemblPlants" id="KRG93984">
    <property type="protein sequence ID" value="KRG93984"/>
    <property type="gene ID" value="GLYMA_19G054600"/>
</dbReference>
<dbReference type="AlphaFoldDB" id="K7MWR3"/>
<dbReference type="EMBL" id="CM000852">
    <property type="protein sequence ID" value="KRG93984.1"/>
    <property type="molecule type" value="Genomic_DNA"/>
</dbReference>
<evidence type="ECO:0000256" key="8">
    <source>
        <dbReference type="ARBA" id="ARBA00023288"/>
    </source>
</evidence>
<evidence type="ECO:0000256" key="10">
    <source>
        <dbReference type="SAM" id="SignalP"/>
    </source>
</evidence>
<keyword evidence="8" id="KW-0449">Lipoprotein</keyword>
<dbReference type="Pfam" id="PF02298">
    <property type="entry name" value="Cu_bind_like"/>
    <property type="match status" value="1"/>
</dbReference>
<proteinExistence type="inferred from homology"/>
<evidence type="ECO:0000256" key="6">
    <source>
        <dbReference type="ARBA" id="ARBA00023157"/>
    </source>
</evidence>
<dbReference type="PROSITE" id="PS51485">
    <property type="entry name" value="PHYTOCYANIN"/>
    <property type="match status" value="1"/>
</dbReference>
<dbReference type="OrthoDB" id="959565at2759"/>
<evidence type="ECO:0000256" key="1">
    <source>
        <dbReference type="ARBA" id="ARBA00004609"/>
    </source>
</evidence>
<feature type="chain" id="PRO_5014581984" description="Phytocyanin domain-containing protein" evidence="10">
    <location>
        <begin position="27"/>
        <end position="170"/>
    </location>
</feature>
<evidence type="ECO:0000256" key="4">
    <source>
        <dbReference type="ARBA" id="ARBA00022729"/>
    </source>
</evidence>
<evidence type="ECO:0000259" key="11">
    <source>
        <dbReference type="PROSITE" id="PS51485"/>
    </source>
</evidence>
<gene>
    <name evidence="13" type="primary">LOC100815728</name>
    <name evidence="12" type="ORF">GLYMA_19G054600</name>
</gene>
<dbReference type="HOGENOM" id="CLU_058719_1_3_1"/>
<evidence type="ECO:0000256" key="7">
    <source>
        <dbReference type="ARBA" id="ARBA00023180"/>
    </source>
</evidence>
<organism evidence="12">
    <name type="scientific">Glycine max</name>
    <name type="common">Soybean</name>
    <name type="synonym">Glycine hispida</name>
    <dbReference type="NCBI Taxonomy" id="3847"/>
    <lineage>
        <taxon>Eukaryota</taxon>
        <taxon>Viridiplantae</taxon>
        <taxon>Streptophyta</taxon>
        <taxon>Embryophyta</taxon>
        <taxon>Tracheophyta</taxon>
        <taxon>Spermatophyta</taxon>
        <taxon>Magnoliopsida</taxon>
        <taxon>eudicotyledons</taxon>
        <taxon>Gunneridae</taxon>
        <taxon>Pentapetalae</taxon>
        <taxon>rosids</taxon>
        <taxon>fabids</taxon>
        <taxon>Fabales</taxon>
        <taxon>Fabaceae</taxon>
        <taxon>Papilionoideae</taxon>
        <taxon>50 kb inversion clade</taxon>
        <taxon>NPAAA clade</taxon>
        <taxon>indigoferoid/millettioid clade</taxon>
        <taxon>Phaseoleae</taxon>
        <taxon>Glycine</taxon>
        <taxon>Glycine subgen. Soja</taxon>
    </lineage>
</organism>
<keyword evidence="6" id="KW-1015">Disulfide bond</keyword>
<evidence type="ECO:0000256" key="3">
    <source>
        <dbReference type="ARBA" id="ARBA00022622"/>
    </source>
</evidence>
<keyword evidence="3" id="KW-0336">GPI-anchor</keyword>
<feature type="signal peptide" evidence="10">
    <location>
        <begin position="1"/>
        <end position="26"/>
    </location>
</feature>
<name>K7MWR3_SOYBN</name>
<feature type="domain" description="Phytocyanin" evidence="11">
    <location>
        <begin position="28"/>
        <end position="130"/>
    </location>
</feature>
<protein>
    <recommendedName>
        <fullName evidence="11">Phytocyanin domain-containing protein</fullName>
    </recommendedName>
</protein>
<dbReference type="GO" id="GO:0009055">
    <property type="term" value="F:electron transfer activity"/>
    <property type="evidence" value="ECO:0007669"/>
    <property type="project" value="InterPro"/>
</dbReference>
<dbReference type="Gene3D" id="2.60.40.420">
    <property type="entry name" value="Cupredoxins - blue copper proteins"/>
    <property type="match status" value="1"/>
</dbReference>
<evidence type="ECO:0000313" key="13">
    <source>
        <dbReference type="EnsemblPlants" id="KRG93984"/>
    </source>
</evidence>
<keyword evidence="2" id="KW-1003">Cell membrane</keyword>
<sequence>MASSCSGSLLVLPFVISSTLLCFSVASNEFEVGGSKGWIVPPANDTNFFNDWASQNRFQAGDTIRFKYKKDSVMEVGEGDYTHCNATHPTLFSNNGNTVFKLNHSGTFYFISGASGHCEKGQKMIVRVMADESLSQHAKSSGHHVPVSPIGVSQMLYLQFVLTCVASYVV</sequence>
<dbReference type="GeneID" id="100815728"/>
<dbReference type="PaxDb" id="3847-GLYMA19G07631.1"/>
<dbReference type="SUPFAM" id="SSF49503">
    <property type="entry name" value="Cupredoxins"/>
    <property type="match status" value="1"/>
</dbReference>
<evidence type="ECO:0000313" key="14">
    <source>
        <dbReference type="Proteomes" id="UP000008827"/>
    </source>
</evidence>
<dbReference type="STRING" id="3847.K7MWR3"/>
<keyword evidence="5" id="KW-0472">Membrane</keyword>
<dbReference type="SMR" id="K7MWR3"/>
<keyword evidence="14" id="KW-1185">Reference proteome</keyword>
<keyword evidence="7" id="KW-0325">Glycoprotein</keyword>
<evidence type="ECO:0000313" key="12">
    <source>
        <dbReference type="EMBL" id="KRG93984.1"/>
    </source>
</evidence>
<dbReference type="GO" id="GO:0005886">
    <property type="term" value="C:plasma membrane"/>
    <property type="evidence" value="ECO:0000318"/>
    <property type="project" value="GO_Central"/>
</dbReference>
<dbReference type="PANTHER" id="PTHR33021">
    <property type="entry name" value="BLUE COPPER PROTEIN"/>
    <property type="match status" value="1"/>
</dbReference>
<dbReference type="OMA" id="KMIVRVM"/>
<dbReference type="eggNOG" id="ENOG502S114">
    <property type="taxonomic scope" value="Eukaryota"/>
</dbReference>
<dbReference type="GO" id="GO:0098552">
    <property type="term" value="C:side of membrane"/>
    <property type="evidence" value="ECO:0007669"/>
    <property type="project" value="UniProtKB-KW"/>
</dbReference>
<dbReference type="InterPro" id="IPR008972">
    <property type="entry name" value="Cupredoxin"/>
</dbReference>
<evidence type="ECO:0000256" key="2">
    <source>
        <dbReference type="ARBA" id="ARBA00022475"/>
    </source>
</evidence>
<dbReference type="KEGG" id="gmx:100815728"/>
<reference evidence="13" key="2">
    <citation type="submission" date="2018-02" db="UniProtKB">
        <authorList>
            <consortium name="EnsemblPlants"/>
        </authorList>
    </citation>
    <scope>IDENTIFICATION</scope>
    <source>
        <strain evidence="13">Williams 82</strain>
    </source>
</reference>
<comment type="similarity">
    <text evidence="9">Belongs to the early nodulin-like (ENODL) family.</text>
</comment>
<keyword evidence="4 10" id="KW-0732">Signal</keyword>
<dbReference type="InterPro" id="IPR003245">
    <property type="entry name" value="Phytocyanin_dom"/>
</dbReference>
<dbReference type="CDD" id="cd11019">
    <property type="entry name" value="OsENODL1_like"/>
    <property type="match status" value="1"/>
</dbReference>
<comment type="subcellular location">
    <subcellularLocation>
        <location evidence="1">Cell membrane</location>
        <topology evidence="1">Lipid-anchor</topology>
        <topology evidence="1">GPI-anchor</topology>
    </subcellularLocation>
</comment>
<accession>K7MWR3</accession>
<reference evidence="12 13" key="1">
    <citation type="journal article" date="2010" name="Nature">
        <title>Genome sequence of the palaeopolyploid soybean.</title>
        <authorList>
            <person name="Schmutz J."/>
            <person name="Cannon S.B."/>
            <person name="Schlueter J."/>
            <person name="Ma J."/>
            <person name="Mitros T."/>
            <person name="Nelson W."/>
            <person name="Hyten D.L."/>
            <person name="Song Q."/>
            <person name="Thelen J.J."/>
            <person name="Cheng J."/>
            <person name="Xu D."/>
            <person name="Hellsten U."/>
            <person name="May G.D."/>
            <person name="Yu Y."/>
            <person name="Sakurai T."/>
            <person name="Umezawa T."/>
            <person name="Bhattacharyya M.K."/>
            <person name="Sandhu D."/>
            <person name="Valliyodan B."/>
            <person name="Lindquist E."/>
            <person name="Peto M."/>
            <person name="Grant D."/>
            <person name="Shu S."/>
            <person name="Goodstein D."/>
            <person name="Barry K."/>
            <person name="Futrell-Griggs M."/>
            <person name="Abernathy B."/>
            <person name="Du J."/>
            <person name="Tian Z."/>
            <person name="Zhu L."/>
            <person name="Gill N."/>
            <person name="Joshi T."/>
            <person name="Libault M."/>
            <person name="Sethuraman A."/>
            <person name="Zhang X.-C."/>
            <person name="Shinozaki K."/>
            <person name="Nguyen H.T."/>
            <person name="Wing R.A."/>
            <person name="Cregan P."/>
            <person name="Specht J."/>
            <person name="Grimwood J."/>
            <person name="Rokhsar D."/>
            <person name="Stacey G."/>
            <person name="Shoemaker R.C."/>
            <person name="Jackson S.A."/>
        </authorList>
    </citation>
    <scope>NUCLEOTIDE SEQUENCE [LARGE SCALE GENOMIC DNA]</scope>
    <source>
        <strain evidence="13">cv. Williams 82</strain>
        <tissue evidence="12">Callus</tissue>
    </source>
</reference>
<dbReference type="InterPro" id="IPR039391">
    <property type="entry name" value="Phytocyanin-like"/>
</dbReference>